<name>A0A1G7YCJ6_9FIRM</name>
<feature type="domain" description="Cobalamin biosynthesis central region" evidence="4">
    <location>
        <begin position="188"/>
        <end position="272"/>
    </location>
</feature>
<protein>
    <submittedName>
        <fullName evidence="5">Cobalt-precorrin 5A hydrolase</fullName>
    </submittedName>
</protein>
<feature type="region of interest" description="Disordered" evidence="1">
    <location>
        <begin position="1"/>
        <end position="34"/>
    </location>
</feature>
<feature type="compositionally biased region" description="Polar residues" evidence="1">
    <location>
        <begin position="9"/>
        <end position="19"/>
    </location>
</feature>
<dbReference type="SUPFAM" id="SSF159664">
    <property type="entry name" value="CobE/GbiG C-terminal domain-like"/>
    <property type="match status" value="1"/>
</dbReference>
<dbReference type="Gene3D" id="3.40.50.11220">
    <property type="match status" value="1"/>
</dbReference>
<keyword evidence="6" id="KW-1185">Reference proteome</keyword>
<evidence type="ECO:0000259" key="3">
    <source>
        <dbReference type="Pfam" id="PF11760"/>
    </source>
</evidence>
<feature type="domain" description="CobE/GbiG C-terminal" evidence="2">
    <location>
        <begin position="275"/>
        <end position="394"/>
    </location>
</feature>
<accession>A0A1G7YCJ6</accession>
<dbReference type="Proteomes" id="UP000198656">
    <property type="component" value="Unassembled WGS sequence"/>
</dbReference>
<dbReference type="GO" id="GO:0016787">
    <property type="term" value="F:hydrolase activity"/>
    <property type="evidence" value="ECO:0007669"/>
    <property type="project" value="UniProtKB-KW"/>
</dbReference>
<gene>
    <name evidence="5" type="ORF">SAMN05443529_10810</name>
</gene>
<feature type="domain" description="Cobalamin synthesis G N-terminal" evidence="3">
    <location>
        <begin position="102"/>
        <end position="182"/>
    </location>
</feature>
<evidence type="ECO:0000259" key="2">
    <source>
        <dbReference type="Pfam" id="PF01890"/>
    </source>
</evidence>
<dbReference type="Pfam" id="PF11761">
    <property type="entry name" value="CbiG_mid"/>
    <property type="match status" value="1"/>
</dbReference>
<dbReference type="Pfam" id="PF11760">
    <property type="entry name" value="CbiG_N"/>
    <property type="match status" value="1"/>
</dbReference>
<dbReference type="InterPro" id="IPR021744">
    <property type="entry name" value="CbiG_N"/>
</dbReference>
<dbReference type="InterPro" id="IPR002750">
    <property type="entry name" value="CobE/GbiG_C"/>
</dbReference>
<dbReference type="InterPro" id="IPR038029">
    <property type="entry name" value="GbiG_N_sf"/>
</dbReference>
<dbReference type="STRING" id="1121419.SAMN05443529_10810"/>
<dbReference type="SUPFAM" id="SSF159672">
    <property type="entry name" value="CbiG N-terminal domain-like"/>
    <property type="match status" value="1"/>
</dbReference>
<evidence type="ECO:0000313" key="6">
    <source>
        <dbReference type="Proteomes" id="UP000198656"/>
    </source>
</evidence>
<dbReference type="AlphaFoldDB" id="A0A1G7YCJ6"/>
<dbReference type="PANTHER" id="PTHR37477">
    <property type="entry name" value="COBALT-PRECORRIN-5A HYDROLASE"/>
    <property type="match status" value="1"/>
</dbReference>
<keyword evidence="5" id="KW-0378">Hydrolase</keyword>
<evidence type="ECO:0000256" key="1">
    <source>
        <dbReference type="SAM" id="MobiDB-lite"/>
    </source>
</evidence>
<dbReference type="InterPro" id="IPR036518">
    <property type="entry name" value="CobE/GbiG_C_sf"/>
</dbReference>
<proteinExistence type="predicted"/>
<dbReference type="InterPro" id="IPR021745">
    <property type="entry name" value="CbiG_mid"/>
</dbReference>
<dbReference type="Gene3D" id="3.30.420.180">
    <property type="entry name" value="CobE/GbiG C-terminal domain"/>
    <property type="match status" value="1"/>
</dbReference>
<dbReference type="Pfam" id="PF01890">
    <property type="entry name" value="CbiG_C"/>
    <property type="match status" value="1"/>
</dbReference>
<reference evidence="6" key="1">
    <citation type="submission" date="2016-10" db="EMBL/GenBank/DDBJ databases">
        <authorList>
            <person name="Varghese N."/>
            <person name="Submissions S."/>
        </authorList>
    </citation>
    <scope>NUCLEOTIDE SEQUENCE [LARGE SCALE GENOMIC DNA]</scope>
    <source>
        <strain evidence="6">DSM 8344</strain>
    </source>
</reference>
<dbReference type="PANTHER" id="PTHR37477:SF1">
    <property type="entry name" value="COBALT-PRECORRIN-5A HYDROLASE"/>
    <property type="match status" value="1"/>
</dbReference>
<evidence type="ECO:0000313" key="5">
    <source>
        <dbReference type="EMBL" id="SDG94065.1"/>
    </source>
</evidence>
<organism evidence="5 6">
    <name type="scientific">Desulfosporosinus hippei DSM 8344</name>
    <dbReference type="NCBI Taxonomy" id="1121419"/>
    <lineage>
        <taxon>Bacteria</taxon>
        <taxon>Bacillati</taxon>
        <taxon>Bacillota</taxon>
        <taxon>Clostridia</taxon>
        <taxon>Eubacteriales</taxon>
        <taxon>Desulfitobacteriaceae</taxon>
        <taxon>Desulfosporosinus</taxon>
    </lineage>
</organism>
<dbReference type="InterPro" id="IPR052553">
    <property type="entry name" value="CbiG_hydrolase"/>
</dbReference>
<evidence type="ECO:0000259" key="4">
    <source>
        <dbReference type="Pfam" id="PF11761"/>
    </source>
</evidence>
<dbReference type="GO" id="GO:0009236">
    <property type="term" value="P:cobalamin biosynthetic process"/>
    <property type="evidence" value="ECO:0007669"/>
    <property type="project" value="InterPro"/>
</dbReference>
<sequence>MNTDKEQISKVNTEANKVTTKNHHQDFEDMDNPPSGKAALLSLTDRGLDTILRIGETLPENVGFKVYLHEKVLRPGDKPNRQAQTQVQSQIQLQTFSHLRDVVPRLWQESAVLIFVMATGIVVRQIASLIEGKDRDPAVLVLDEEGKFVIPLLSGHLGGANTWAKQISAQIGAVPVITTATDVRGMVAPDEYARRFGWKVEPLYHLPEVNSLLLNREYLKVWAKYPLKPEHHALLKDAHYCFLSENEKDQANVIIDAFPNLPLKRDCLYLVPPVLSVGVGCRRGVAQEVILERIKMAVEELGASLKAIAGIYSIDLKSDEVGLIEAAKSLKVPFKTFRADELQTVNLQEQLSRSNFVSEKIGVDGVCEAASLLGAQMGRLILPKTKGQGVTVAISIENYMS</sequence>
<dbReference type="EMBL" id="FNCP01000008">
    <property type="protein sequence ID" value="SDG94065.1"/>
    <property type="molecule type" value="Genomic_DNA"/>
</dbReference>